<dbReference type="EMBL" id="CH940652">
    <property type="protein sequence ID" value="EDW59408.1"/>
    <property type="molecule type" value="Genomic_DNA"/>
</dbReference>
<keyword evidence="2" id="KW-1185">Reference proteome</keyword>
<dbReference type="AlphaFoldDB" id="B4M447"/>
<dbReference type="STRING" id="7244.B4M447"/>
<dbReference type="OrthoDB" id="7881997at2759"/>
<dbReference type="KEGG" id="dvi:6632483"/>
<dbReference type="SMR" id="B4M447"/>
<dbReference type="eggNOG" id="ENOG502T9Q2">
    <property type="taxonomic scope" value="Eukaryota"/>
</dbReference>
<evidence type="ECO:0000313" key="1">
    <source>
        <dbReference type="EMBL" id="EDW59408.1"/>
    </source>
</evidence>
<sequence length="272" mass="31200">MCEIPANFLTSDLVHHLRGDKPKFEWKPQLQLKKTWTRPRFMFVFENGDLNTAAHCLAERMHEPFEPFPIASVAVHQSVRDDFIESVRNRFHQVKPHVATHPNFERTLKELEYGGVKYVAAPEENAPLIASPIIVTDNVTHLFFSSCPTGVVTLKSFDTIRRAADIFVHEQPQFDAVHVFDESITSVYALASRVSCVQFYVNCIEVCMMPILPFYGMRQARALLQNGYHYETLELGDIWRIIVFPYTTTFVRHCCCPQGQCTCNITHGICCE</sequence>
<protein>
    <submittedName>
        <fullName evidence="1">Uncharacterized protein</fullName>
        <ecNumber evidence="1">1.-.-.-</ecNumber>
    </submittedName>
</protein>
<dbReference type="EC" id="1.-.-.-" evidence="1"/>
<accession>B4M447</accession>
<gene>
    <name evidence="1" type="primary">Dvir\GJ10307</name>
    <name evidence="1" type="ORF">Dvir_GJ10307</name>
</gene>
<proteinExistence type="predicted"/>
<dbReference type="GO" id="GO:0016491">
    <property type="term" value="F:oxidoreductase activity"/>
    <property type="evidence" value="ECO:0007669"/>
    <property type="project" value="UniProtKB-KW"/>
</dbReference>
<reference evidence="1 2" key="1">
    <citation type="journal article" date="2007" name="Nature">
        <title>Evolution of genes and genomes on the Drosophila phylogeny.</title>
        <authorList>
            <consortium name="Drosophila 12 Genomes Consortium"/>
            <person name="Clark A.G."/>
            <person name="Eisen M.B."/>
            <person name="Smith D.R."/>
            <person name="Bergman C.M."/>
            <person name="Oliver B."/>
            <person name="Markow T.A."/>
            <person name="Kaufman T.C."/>
            <person name="Kellis M."/>
            <person name="Gelbart W."/>
            <person name="Iyer V.N."/>
            <person name="Pollard D.A."/>
            <person name="Sackton T.B."/>
            <person name="Larracuente A.M."/>
            <person name="Singh N.D."/>
            <person name="Abad J.P."/>
            <person name="Abt D.N."/>
            <person name="Adryan B."/>
            <person name="Aguade M."/>
            <person name="Akashi H."/>
            <person name="Anderson W.W."/>
            <person name="Aquadro C.F."/>
            <person name="Ardell D.H."/>
            <person name="Arguello R."/>
            <person name="Artieri C.G."/>
            <person name="Barbash D.A."/>
            <person name="Barker D."/>
            <person name="Barsanti P."/>
            <person name="Batterham P."/>
            <person name="Batzoglou S."/>
            <person name="Begun D."/>
            <person name="Bhutkar A."/>
            <person name="Blanco E."/>
            <person name="Bosak S.A."/>
            <person name="Bradley R.K."/>
            <person name="Brand A.D."/>
            <person name="Brent M.R."/>
            <person name="Brooks A.N."/>
            <person name="Brown R.H."/>
            <person name="Butlin R.K."/>
            <person name="Caggese C."/>
            <person name="Calvi B.R."/>
            <person name="Bernardo de Carvalho A."/>
            <person name="Caspi A."/>
            <person name="Castrezana S."/>
            <person name="Celniker S.E."/>
            <person name="Chang J.L."/>
            <person name="Chapple C."/>
            <person name="Chatterji S."/>
            <person name="Chinwalla A."/>
            <person name="Civetta A."/>
            <person name="Clifton S.W."/>
            <person name="Comeron J.M."/>
            <person name="Costello J.C."/>
            <person name="Coyne J.A."/>
            <person name="Daub J."/>
            <person name="David R.G."/>
            <person name="Delcher A.L."/>
            <person name="Delehaunty K."/>
            <person name="Do C.B."/>
            <person name="Ebling H."/>
            <person name="Edwards K."/>
            <person name="Eickbush T."/>
            <person name="Evans J.D."/>
            <person name="Filipski A."/>
            <person name="Findeiss S."/>
            <person name="Freyhult E."/>
            <person name="Fulton L."/>
            <person name="Fulton R."/>
            <person name="Garcia A.C."/>
            <person name="Gardiner A."/>
            <person name="Garfield D.A."/>
            <person name="Garvin B.E."/>
            <person name="Gibson G."/>
            <person name="Gilbert D."/>
            <person name="Gnerre S."/>
            <person name="Godfrey J."/>
            <person name="Good R."/>
            <person name="Gotea V."/>
            <person name="Gravely B."/>
            <person name="Greenberg A.J."/>
            <person name="Griffiths-Jones S."/>
            <person name="Gross S."/>
            <person name="Guigo R."/>
            <person name="Gustafson E.A."/>
            <person name="Haerty W."/>
            <person name="Hahn M.W."/>
            <person name="Halligan D.L."/>
            <person name="Halpern A.L."/>
            <person name="Halter G.M."/>
            <person name="Han M.V."/>
            <person name="Heger A."/>
            <person name="Hillier L."/>
            <person name="Hinrichs A.S."/>
            <person name="Holmes I."/>
            <person name="Hoskins R.A."/>
            <person name="Hubisz M.J."/>
            <person name="Hultmark D."/>
            <person name="Huntley M.A."/>
            <person name="Jaffe D.B."/>
            <person name="Jagadeeshan S."/>
            <person name="Jeck W.R."/>
            <person name="Johnson J."/>
            <person name="Jones C.D."/>
            <person name="Jordan W.C."/>
            <person name="Karpen G.H."/>
            <person name="Kataoka E."/>
            <person name="Keightley P.D."/>
            <person name="Kheradpour P."/>
            <person name="Kirkness E.F."/>
            <person name="Koerich L.B."/>
            <person name="Kristiansen K."/>
            <person name="Kudrna D."/>
            <person name="Kulathinal R.J."/>
            <person name="Kumar S."/>
            <person name="Kwok R."/>
            <person name="Lander E."/>
            <person name="Langley C.H."/>
            <person name="Lapoint R."/>
            <person name="Lazzaro B.P."/>
            <person name="Lee S.J."/>
            <person name="Levesque L."/>
            <person name="Li R."/>
            <person name="Lin C.F."/>
            <person name="Lin M.F."/>
            <person name="Lindblad-Toh K."/>
            <person name="Llopart A."/>
            <person name="Long M."/>
            <person name="Low L."/>
            <person name="Lozovsky E."/>
            <person name="Lu J."/>
            <person name="Luo M."/>
            <person name="Machado C.A."/>
            <person name="Makalowski W."/>
            <person name="Marzo M."/>
            <person name="Matsuda M."/>
            <person name="Matzkin L."/>
            <person name="McAllister B."/>
            <person name="McBride C.S."/>
            <person name="McKernan B."/>
            <person name="McKernan K."/>
            <person name="Mendez-Lago M."/>
            <person name="Minx P."/>
            <person name="Mollenhauer M.U."/>
            <person name="Montooth K."/>
            <person name="Mount S.M."/>
            <person name="Mu X."/>
            <person name="Myers E."/>
            <person name="Negre B."/>
            <person name="Newfeld S."/>
            <person name="Nielsen R."/>
            <person name="Noor M.A."/>
            <person name="O'Grady P."/>
            <person name="Pachter L."/>
            <person name="Papaceit M."/>
            <person name="Parisi M.J."/>
            <person name="Parisi M."/>
            <person name="Parts L."/>
            <person name="Pedersen J.S."/>
            <person name="Pesole G."/>
            <person name="Phillippy A.M."/>
            <person name="Ponting C.P."/>
            <person name="Pop M."/>
            <person name="Porcelli D."/>
            <person name="Powell J.R."/>
            <person name="Prohaska S."/>
            <person name="Pruitt K."/>
            <person name="Puig M."/>
            <person name="Quesneville H."/>
            <person name="Ram K.R."/>
            <person name="Rand D."/>
            <person name="Rasmussen M.D."/>
            <person name="Reed L.K."/>
            <person name="Reenan R."/>
            <person name="Reily A."/>
            <person name="Remington K.A."/>
            <person name="Rieger T.T."/>
            <person name="Ritchie M.G."/>
            <person name="Robin C."/>
            <person name="Rogers Y.H."/>
            <person name="Rohde C."/>
            <person name="Rozas J."/>
            <person name="Rubenfield M.J."/>
            <person name="Ruiz A."/>
            <person name="Russo S."/>
            <person name="Salzberg S.L."/>
            <person name="Sanchez-Gracia A."/>
            <person name="Saranga D.J."/>
            <person name="Sato H."/>
            <person name="Schaeffer S.W."/>
            <person name="Schatz M.C."/>
            <person name="Schlenke T."/>
            <person name="Schwartz R."/>
            <person name="Segarra C."/>
            <person name="Singh R.S."/>
            <person name="Sirot L."/>
            <person name="Sirota M."/>
            <person name="Sisneros N.B."/>
            <person name="Smith C.D."/>
            <person name="Smith T.F."/>
            <person name="Spieth J."/>
            <person name="Stage D.E."/>
            <person name="Stark A."/>
            <person name="Stephan W."/>
            <person name="Strausberg R.L."/>
            <person name="Strempel S."/>
            <person name="Sturgill D."/>
            <person name="Sutton G."/>
            <person name="Sutton G.G."/>
            <person name="Tao W."/>
            <person name="Teichmann S."/>
            <person name="Tobari Y.N."/>
            <person name="Tomimura Y."/>
            <person name="Tsolas J.M."/>
            <person name="Valente V.L."/>
            <person name="Venter E."/>
            <person name="Venter J.C."/>
            <person name="Vicario S."/>
            <person name="Vieira F.G."/>
            <person name="Vilella A.J."/>
            <person name="Villasante A."/>
            <person name="Walenz B."/>
            <person name="Wang J."/>
            <person name="Wasserman M."/>
            <person name="Watts T."/>
            <person name="Wilson D."/>
            <person name="Wilson R.K."/>
            <person name="Wing R.A."/>
            <person name="Wolfner M.F."/>
            <person name="Wong A."/>
            <person name="Wong G.K."/>
            <person name="Wu C.I."/>
            <person name="Wu G."/>
            <person name="Yamamoto D."/>
            <person name="Yang H.P."/>
            <person name="Yang S.P."/>
            <person name="Yorke J.A."/>
            <person name="Yoshida K."/>
            <person name="Zdobnov E."/>
            <person name="Zhang P."/>
            <person name="Zhang Y."/>
            <person name="Zimin A.V."/>
            <person name="Baldwin J."/>
            <person name="Abdouelleil A."/>
            <person name="Abdulkadir J."/>
            <person name="Abebe A."/>
            <person name="Abera B."/>
            <person name="Abreu J."/>
            <person name="Acer S.C."/>
            <person name="Aftuck L."/>
            <person name="Alexander A."/>
            <person name="An P."/>
            <person name="Anderson E."/>
            <person name="Anderson S."/>
            <person name="Arachi H."/>
            <person name="Azer M."/>
            <person name="Bachantsang P."/>
            <person name="Barry A."/>
            <person name="Bayul T."/>
            <person name="Berlin A."/>
            <person name="Bessette D."/>
            <person name="Bloom T."/>
            <person name="Blye J."/>
            <person name="Boguslavskiy L."/>
            <person name="Bonnet C."/>
            <person name="Boukhgalter B."/>
            <person name="Bourzgui I."/>
            <person name="Brown A."/>
            <person name="Cahill P."/>
            <person name="Channer S."/>
            <person name="Cheshatsang Y."/>
            <person name="Chuda L."/>
            <person name="Citroen M."/>
            <person name="Collymore A."/>
            <person name="Cooke P."/>
            <person name="Costello M."/>
            <person name="D'Aco K."/>
            <person name="Daza R."/>
            <person name="De Haan G."/>
            <person name="DeGray S."/>
            <person name="DeMaso C."/>
            <person name="Dhargay N."/>
            <person name="Dooley K."/>
            <person name="Dooley E."/>
            <person name="Doricent M."/>
            <person name="Dorje P."/>
            <person name="Dorjee K."/>
            <person name="Dupes A."/>
            <person name="Elong R."/>
            <person name="Falk J."/>
            <person name="Farina A."/>
            <person name="Faro S."/>
            <person name="Ferguson D."/>
            <person name="Fisher S."/>
            <person name="Foley C.D."/>
            <person name="Franke A."/>
            <person name="Friedrich D."/>
            <person name="Gadbois L."/>
            <person name="Gearin G."/>
            <person name="Gearin C.R."/>
            <person name="Giannoukos G."/>
            <person name="Goode T."/>
            <person name="Graham J."/>
            <person name="Grandbois E."/>
            <person name="Grewal S."/>
            <person name="Gyaltsen K."/>
            <person name="Hafez N."/>
            <person name="Hagos B."/>
            <person name="Hall J."/>
            <person name="Henson C."/>
            <person name="Hollinger A."/>
            <person name="Honan T."/>
            <person name="Huard M.D."/>
            <person name="Hughes L."/>
            <person name="Hurhula B."/>
            <person name="Husby M.E."/>
            <person name="Kamat A."/>
            <person name="Kanga B."/>
            <person name="Kashin S."/>
            <person name="Khazanovich D."/>
            <person name="Kisner P."/>
            <person name="Lance K."/>
            <person name="Lara M."/>
            <person name="Lee W."/>
            <person name="Lennon N."/>
            <person name="Letendre F."/>
            <person name="LeVine R."/>
            <person name="Lipovsky A."/>
            <person name="Liu X."/>
            <person name="Liu J."/>
            <person name="Liu S."/>
            <person name="Lokyitsang T."/>
            <person name="Lokyitsang Y."/>
            <person name="Lubonja R."/>
            <person name="Lui A."/>
            <person name="MacDonald P."/>
            <person name="Magnisalis V."/>
            <person name="Maru K."/>
            <person name="Matthews C."/>
            <person name="McCusker W."/>
            <person name="McDonough S."/>
            <person name="Mehta T."/>
            <person name="Meldrim J."/>
            <person name="Meneus L."/>
            <person name="Mihai O."/>
            <person name="Mihalev A."/>
            <person name="Mihova T."/>
            <person name="Mittelman R."/>
            <person name="Mlenga V."/>
            <person name="Montmayeur A."/>
            <person name="Mulrain L."/>
            <person name="Navidi A."/>
            <person name="Naylor J."/>
            <person name="Negash T."/>
            <person name="Nguyen T."/>
            <person name="Nguyen N."/>
            <person name="Nicol R."/>
            <person name="Norbu C."/>
            <person name="Norbu N."/>
            <person name="Novod N."/>
            <person name="O'Neill B."/>
            <person name="Osman S."/>
            <person name="Markiewicz E."/>
            <person name="Oyono O.L."/>
            <person name="Patti C."/>
            <person name="Phunkhang P."/>
            <person name="Pierre F."/>
            <person name="Priest M."/>
            <person name="Raghuraman S."/>
            <person name="Rege F."/>
            <person name="Reyes R."/>
            <person name="Rise C."/>
            <person name="Rogov P."/>
            <person name="Ross K."/>
            <person name="Ryan E."/>
            <person name="Settipalli S."/>
            <person name="Shea T."/>
            <person name="Sherpa N."/>
            <person name="Shi L."/>
            <person name="Shih D."/>
            <person name="Sparrow T."/>
            <person name="Spaulding J."/>
            <person name="Stalker J."/>
            <person name="Stange-Thomann N."/>
            <person name="Stavropoulos S."/>
            <person name="Stone C."/>
            <person name="Strader C."/>
            <person name="Tesfaye S."/>
            <person name="Thomson T."/>
            <person name="Thoulutsang Y."/>
            <person name="Thoulutsang D."/>
            <person name="Topham K."/>
            <person name="Topping I."/>
            <person name="Tsamla T."/>
            <person name="Vassiliev H."/>
            <person name="Vo A."/>
            <person name="Wangchuk T."/>
            <person name="Wangdi T."/>
            <person name="Weiand M."/>
            <person name="Wilkinson J."/>
            <person name="Wilson A."/>
            <person name="Yadav S."/>
            <person name="Young G."/>
            <person name="Yu Q."/>
            <person name="Zembek L."/>
            <person name="Zhong D."/>
            <person name="Zimmer A."/>
            <person name="Zwirko Z."/>
            <person name="Jaffe D.B."/>
            <person name="Alvarez P."/>
            <person name="Brockman W."/>
            <person name="Butler J."/>
            <person name="Chin C."/>
            <person name="Gnerre S."/>
            <person name="Grabherr M."/>
            <person name="Kleber M."/>
            <person name="Mauceli E."/>
            <person name="MacCallum I."/>
        </authorList>
    </citation>
    <scope>NUCLEOTIDE SEQUENCE [LARGE SCALE GENOMIC DNA]</scope>
    <source>
        <strain evidence="2">Tucson 15010-1051.87</strain>
    </source>
</reference>
<dbReference type="Proteomes" id="UP000008792">
    <property type="component" value="Unassembled WGS sequence"/>
</dbReference>
<dbReference type="HOGENOM" id="CLU_072169_0_0_1"/>
<dbReference type="InterPro" id="IPR016161">
    <property type="entry name" value="Ald_DH/histidinol_DH"/>
</dbReference>
<dbReference type="OMA" id="YKRGYHY"/>
<organism evidence="1 2">
    <name type="scientific">Drosophila virilis</name>
    <name type="common">Fruit fly</name>
    <dbReference type="NCBI Taxonomy" id="7244"/>
    <lineage>
        <taxon>Eukaryota</taxon>
        <taxon>Metazoa</taxon>
        <taxon>Ecdysozoa</taxon>
        <taxon>Arthropoda</taxon>
        <taxon>Hexapoda</taxon>
        <taxon>Insecta</taxon>
        <taxon>Pterygota</taxon>
        <taxon>Neoptera</taxon>
        <taxon>Endopterygota</taxon>
        <taxon>Diptera</taxon>
        <taxon>Brachycera</taxon>
        <taxon>Muscomorpha</taxon>
        <taxon>Ephydroidea</taxon>
        <taxon>Drosophilidae</taxon>
        <taxon>Drosophila</taxon>
    </lineage>
</organism>
<dbReference type="PANTHER" id="PTHR21644:SF0">
    <property type="entry name" value="AT02555P-RELATED"/>
    <property type="match status" value="1"/>
</dbReference>
<dbReference type="Pfam" id="PF07368">
    <property type="entry name" value="DUF1487"/>
    <property type="match status" value="1"/>
</dbReference>
<dbReference type="InterPro" id="IPR009961">
    <property type="entry name" value="DUF1487"/>
</dbReference>
<dbReference type="InParanoid" id="B4M447"/>
<dbReference type="SUPFAM" id="SSF53720">
    <property type="entry name" value="ALDH-like"/>
    <property type="match status" value="1"/>
</dbReference>
<name>B4M447_DROVI</name>
<keyword evidence="1" id="KW-0560">Oxidoreductase</keyword>
<dbReference type="PhylomeDB" id="B4M447"/>
<dbReference type="PANTHER" id="PTHR21644">
    <property type="entry name" value="AT02555P-RELATED"/>
    <property type="match status" value="1"/>
</dbReference>
<evidence type="ECO:0000313" key="2">
    <source>
        <dbReference type="Proteomes" id="UP000008792"/>
    </source>
</evidence>